<evidence type="ECO:0000256" key="3">
    <source>
        <dbReference type="ARBA" id="ARBA00022692"/>
    </source>
</evidence>
<feature type="transmembrane region" description="Helical" evidence="7">
    <location>
        <begin position="503"/>
        <end position="526"/>
    </location>
</feature>
<feature type="region of interest" description="Disordered" evidence="6">
    <location>
        <begin position="723"/>
        <end position="755"/>
    </location>
</feature>
<evidence type="ECO:0000256" key="2">
    <source>
        <dbReference type="ARBA" id="ARBA00022475"/>
    </source>
</evidence>
<keyword evidence="3 7" id="KW-0812">Transmembrane</keyword>
<keyword evidence="2" id="KW-1003">Cell membrane</keyword>
<feature type="transmembrane region" description="Helical" evidence="7">
    <location>
        <begin position="621"/>
        <end position="648"/>
    </location>
</feature>
<feature type="transmembrane region" description="Helical" evidence="7">
    <location>
        <begin position="135"/>
        <end position="155"/>
    </location>
</feature>
<sequence length="755" mass="80868">MPSVTAPARGSRPASPDDAARPGASGRPGVPRWIWVLVAAAGAGALAVAAWLTGITAVRELSDPGWITRWGVPAGELVSNLAMTMAIAAIIFAAGILPPHAAGTERWHRSAAQRRADAQEGPLPEHPAFTRTLRVAAVSAGVWTVAALAVGILSYSDLAGIPVTAAEGFTAGLVAYVAGISVGQAWFWVTVIAAVVTTLVIAVRSHNGLFWTGILAMIGLVPLALIGHAAGGDDHYGAVNSIGLHLLGVVVWVGGLLVLVAISDTLVGPDGAQGRARAPREQGSTPLLHTALSRYSVLAGLGLVTVALSGVVNASIRMDDPAQLTSPYGILVVIKFLATLGLGLVGLMHRRWVIPRLDAGPDRPSPAPARRLLWQLIAVEAVVMAAVMGLSAVLSRTAPPVPEELAPDATPARILTGYELPPELTGARWITEWRLDWLWVAIIAFLALWYLRSVWRLHRRGDRWPVLRTLSWMVGLAVLLWATSGSPAVYGRVLFSSHMMGHMTLTMISPLFLVLGAPITLALRALPSRTDGSRGPREWILWIVHSPWGRFITNPIVAGVNFAGSILVFYYTDFFRFSLETHVGHEFMNVHFLLTGFLFALVMVGSDPLPSRPAYPLRLVLLLATMVFHAFIGVAMTGSTGLIQASWFGNMGRNWGPSALEDQHIGGAVMWGIGEFPTVVMAVMVAVLWYRTDRRNAERLDRRADRDGDAELRRWNEMYARMHGTPAAPAEPAPAAASPADSAPDPADQETRDGR</sequence>
<evidence type="ECO:0000259" key="8">
    <source>
        <dbReference type="Pfam" id="PF05425"/>
    </source>
</evidence>
<comment type="caution">
    <text evidence="9">The sequence shown here is derived from an EMBL/GenBank/DDBJ whole genome shotgun (WGS) entry which is preliminary data.</text>
</comment>
<feature type="transmembrane region" description="Helical" evidence="7">
    <location>
        <begin position="547"/>
        <end position="570"/>
    </location>
</feature>
<dbReference type="GO" id="GO:0006825">
    <property type="term" value="P:copper ion transport"/>
    <property type="evidence" value="ECO:0007669"/>
    <property type="project" value="InterPro"/>
</dbReference>
<name>A0A7W9JL58_9MICC</name>
<evidence type="ECO:0000256" key="7">
    <source>
        <dbReference type="SAM" id="Phobius"/>
    </source>
</evidence>
<evidence type="ECO:0000256" key="4">
    <source>
        <dbReference type="ARBA" id="ARBA00022989"/>
    </source>
</evidence>
<feature type="domain" description="Copper resistance protein D" evidence="8">
    <location>
        <begin position="291"/>
        <end position="394"/>
    </location>
</feature>
<feature type="compositionally biased region" description="Low complexity" evidence="6">
    <location>
        <begin position="726"/>
        <end position="746"/>
    </location>
</feature>
<dbReference type="PANTHER" id="PTHR34820">
    <property type="entry name" value="INNER MEMBRANE PROTEIN YEBZ"/>
    <property type="match status" value="1"/>
</dbReference>
<proteinExistence type="predicted"/>
<dbReference type="InterPro" id="IPR008457">
    <property type="entry name" value="Cu-R_CopD_dom"/>
</dbReference>
<evidence type="ECO:0000256" key="5">
    <source>
        <dbReference type="ARBA" id="ARBA00023136"/>
    </source>
</evidence>
<feature type="transmembrane region" description="Helical" evidence="7">
    <location>
        <begin position="437"/>
        <end position="454"/>
    </location>
</feature>
<feature type="transmembrane region" description="Helical" evidence="7">
    <location>
        <begin position="466"/>
        <end position="483"/>
    </location>
</feature>
<feature type="region of interest" description="Disordered" evidence="6">
    <location>
        <begin position="1"/>
        <end position="26"/>
    </location>
</feature>
<gene>
    <name evidence="9" type="ORF">HDA33_002441</name>
</gene>
<feature type="transmembrane region" description="Helical" evidence="7">
    <location>
        <begin position="33"/>
        <end position="57"/>
    </location>
</feature>
<dbReference type="Proteomes" id="UP000567246">
    <property type="component" value="Unassembled WGS sequence"/>
</dbReference>
<feature type="transmembrane region" description="Helical" evidence="7">
    <location>
        <begin position="372"/>
        <end position="394"/>
    </location>
</feature>
<reference evidence="9 10" key="1">
    <citation type="submission" date="2020-08" db="EMBL/GenBank/DDBJ databases">
        <title>Sequencing the genomes of 1000 actinobacteria strains.</title>
        <authorList>
            <person name="Klenk H.-P."/>
        </authorList>
    </citation>
    <scope>NUCLEOTIDE SEQUENCE [LARGE SCALE GENOMIC DNA]</scope>
    <source>
        <strain evidence="9 10">DSM 17945</strain>
    </source>
</reference>
<dbReference type="InterPro" id="IPR019108">
    <property type="entry name" value="Caa3_assmbl_CtaG-rel"/>
</dbReference>
<dbReference type="RefSeq" id="WP_184173610.1">
    <property type="nucleotide sequence ID" value="NZ_BAABAG010000006.1"/>
</dbReference>
<feature type="transmembrane region" description="Helical" evidence="7">
    <location>
        <begin position="77"/>
        <end position="97"/>
    </location>
</feature>
<evidence type="ECO:0000313" key="9">
    <source>
        <dbReference type="EMBL" id="MBB5849877.1"/>
    </source>
</evidence>
<dbReference type="EMBL" id="JACHMW010000001">
    <property type="protein sequence ID" value="MBB5849877.1"/>
    <property type="molecule type" value="Genomic_DNA"/>
</dbReference>
<feature type="transmembrane region" description="Helical" evidence="7">
    <location>
        <begin position="242"/>
        <end position="267"/>
    </location>
</feature>
<feature type="transmembrane region" description="Helical" evidence="7">
    <location>
        <begin position="209"/>
        <end position="230"/>
    </location>
</feature>
<dbReference type="AlphaFoldDB" id="A0A7W9JL58"/>
<evidence type="ECO:0000256" key="1">
    <source>
        <dbReference type="ARBA" id="ARBA00004651"/>
    </source>
</evidence>
<evidence type="ECO:0000313" key="10">
    <source>
        <dbReference type="Proteomes" id="UP000567246"/>
    </source>
</evidence>
<feature type="transmembrane region" description="Helical" evidence="7">
    <location>
        <begin position="328"/>
        <end position="347"/>
    </location>
</feature>
<keyword evidence="5 7" id="KW-0472">Membrane</keyword>
<accession>A0A7W9JL58</accession>
<feature type="transmembrane region" description="Helical" evidence="7">
    <location>
        <begin position="668"/>
        <end position="690"/>
    </location>
</feature>
<organism evidence="9 10">
    <name type="scientific">Micrococcus endophyticus</name>
    <dbReference type="NCBI Taxonomy" id="455343"/>
    <lineage>
        <taxon>Bacteria</taxon>
        <taxon>Bacillati</taxon>
        <taxon>Actinomycetota</taxon>
        <taxon>Actinomycetes</taxon>
        <taxon>Micrococcales</taxon>
        <taxon>Micrococcaceae</taxon>
        <taxon>Micrococcus</taxon>
    </lineage>
</organism>
<dbReference type="Pfam" id="PF05425">
    <property type="entry name" value="CopD"/>
    <property type="match status" value="1"/>
</dbReference>
<feature type="transmembrane region" description="Helical" evidence="7">
    <location>
        <begin position="175"/>
        <end position="202"/>
    </location>
</feature>
<dbReference type="GO" id="GO:0005886">
    <property type="term" value="C:plasma membrane"/>
    <property type="evidence" value="ECO:0007669"/>
    <property type="project" value="UniProtKB-SubCell"/>
</dbReference>
<dbReference type="InterPro" id="IPR032694">
    <property type="entry name" value="CopC/D"/>
</dbReference>
<feature type="transmembrane region" description="Helical" evidence="7">
    <location>
        <begin position="590"/>
        <end position="609"/>
    </location>
</feature>
<dbReference type="PANTHER" id="PTHR34820:SF4">
    <property type="entry name" value="INNER MEMBRANE PROTEIN YEBZ"/>
    <property type="match status" value="1"/>
</dbReference>
<keyword evidence="10" id="KW-1185">Reference proteome</keyword>
<keyword evidence="4 7" id="KW-1133">Transmembrane helix</keyword>
<feature type="transmembrane region" description="Helical" evidence="7">
    <location>
        <begin position="295"/>
        <end position="316"/>
    </location>
</feature>
<comment type="subcellular location">
    <subcellularLocation>
        <location evidence="1">Cell membrane</location>
        <topology evidence="1">Multi-pass membrane protein</topology>
    </subcellularLocation>
</comment>
<protein>
    <submittedName>
        <fullName evidence="9">Putative copper resistance protein D</fullName>
    </submittedName>
</protein>
<evidence type="ECO:0000256" key="6">
    <source>
        <dbReference type="SAM" id="MobiDB-lite"/>
    </source>
</evidence>
<dbReference type="Pfam" id="PF09678">
    <property type="entry name" value="Caa3_CtaG"/>
    <property type="match status" value="1"/>
</dbReference>